<dbReference type="RefSeq" id="WP_094570891.1">
    <property type="nucleotide sequence ID" value="NZ_CP022743.1"/>
</dbReference>
<gene>
    <name evidence="2" type="ORF">MuYL_2663</name>
</gene>
<feature type="transmembrane region" description="Helical" evidence="1">
    <location>
        <begin position="87"/>
        <end position="107"/>
    </location>
</feature>
<feature type="transmembrane region" description="Helical" evidence="1">
    <location>
        <begin position="300"/>
        <end position="322"/>
    </location>
</feature>
<accession>A0A223NXN3</accession>
<feature type="transmembrane region" description="Helical" evidence="1">
    <location>
        <begin position="359"/>
        <end position="377"/>
    </location>
</feature>
<evidence type="ECO:0000313" key="2">
    <source>
        <dbReference type="EMBL" id="ASU34550.1"/>
    </source>
</evidence>
<reference evidence="2 3" key="1">
    <citation type="submission" date="2017-08" db="EMBL/GenBank/DDBJ databases">
        <title>Complete genome sequence of Mucilaginibacter sp. strain BJC16-A31.</title>
        <authorList>
            <consortium name="Henan University of Science and Technology"/>
            <person name="You X."/>
        </authorList>
    </citation>
    <scope>NUCLEOTIDE SEQUENCE [LARGE SCALE GENOMIC DNA]</scope>
    <source>
        <strain evidence="2 3">BJC16-A31</strain>
    </source>
</reference>
<feature type="transmembrane region" description="Helical" evidence="1">
    <location>
        <begin position="119"/>
        <end position="138"/>
    </location>
</feature>
<keyword evidence="1" id="KW-0472">Membrane</keyword>
<feature type="transmembrane region" description="Helical" evidence="1">
    <location>
        <begin position="62"/>
        <end position="80"/>
    </location>
</feature>
<feature type="transmembrane region" description="Helical" evidence="1">
    <location>
        <begin position="143"/>
        <end position="160"/>
    </location>
</feature>
<evidence type="ECO:0000313" key="3">
    <source>
        <dbReference type="Proteomes" id="UP000215002"/>
    </source>
</evidence>
<sequence length="500" mass="56364">MYLKRYLNNLDSLIAAIIGFYVIYLFTAYSGVGISPDSIMYASTATNIQAHGTLITFNKGPLVFFPVFYPFFLAIIQFITRVDPIEAGAMINASLFAAVIFTSGWIMEKFISHSRIYKWLILIAIILSPGLLEIYTFLWSETLFIFEILLFIIAYWKYLQTHSTNALISVAAITAVSCITRYAGVTVVGAGGLMLLLDNKLTVKKKISHILIFGFVSVSLLVGNLILNRINSGLSTGTRYPSVTPFIDNLYYFGTVICDWGSLSKTAYPFAPVITSAVLLALTGILLWKAFKGRINSYENIVIAFAVVYGLFIVISASISRYERINSRLLSPMFIPLLISCTSWVPDVLILIKSKAKYVLAAVAILLMLAFEYSTVLTDYQRYDDERDYGVPGYSDDDWNKSEFIVYLKNHKNLFKPGIPIYTDADEAVYLFTRMSSTVIPHKEPKADVQKFYAQKQFYLIWFTNLYNTELISLPDIMKNKKLVKIGAAKEGEIYYCDGK</sequence>
<dbReference type="EMBL" id="CP022743">
    <property type="protein sequence ID" value="ASU34550.1"/>
    <property type="molecule type" value="Genomic_DNA"/>
</dbReference>
<keyword evidence="3" id="KW-1185">Reference proteome</keyword>
<evidence type="ECO:0008006" key="4">
    <source>
        <dbReference type="Google" id="ProtNLM"/>
    </source>
</evidence>
<dbReference type="OrthoDB" id="9123883at2"/>
<feature type="transmembrane region" description="Helical" evidence="1">
    <location>
        <begin position="166"/>
        <end position="197"/>
    </location>
</feature>
<feature type="transmembrane region" description="Helical" evidence="1">
    <location>
        <begin position="209"/>
        <end position="227"/>
    </location>
</feature>
<keyword evidence="1" id="KW-1133">Transmembrane helix</keyword>
<dbReference type="Proteomes" id="UP000215002">
    <property type="component" value="Chromosome"/>
</dbReference>
<dbReference type="KEGG" id="muc:MuYL_2663"/>
<feature type="transmembrane region" description="Helical" evidence="1">
    <location>
        <begin position="12"/>
        <end position="32"/>
    </location>
</feature>
<keyword evidence="1" id="KW-0812">Transmembrane</keyword>
<evidence type="ECO:0000256" key="1">
    <source>
        <dbReference type="SAM" id="Phobius"/>
    </source>
</evidence>
<dbReference type="AlphaFoldDB" id="A0A223NXN3"/>
<feature type="transmembrane region" description="Helical" evidence="1">
    <location>
        <begin position="334"/>
        <end position="352"/>
    </location>
</feature>
<organism evidence="2 3">
    <name type="scientific">Mucilaginibacter xinganensis</name>
    <dbReference type="NCBI Taxonomy" id="1234841"/>
    <lineage>
        <taxon>Bacteria</taxon>
        <taxon>Pseudomonadati</taxon>
        <taxon>Bacteroidota</taxon>
        <taxon>Sphingobacteriia</taxon>
        <taxon>Sphingobacteriales</taxon>
        <taxon>Sphingobacteriaceae</taxon>
        <taxon>Mucilaginibacter</taxon>
    </lineage>
</organism>
<proteinExistence type="predicted"/>
<name>A0A223NXN3_9SPHI</name>
<feature type="transmembrane region" description="Helical" evidence="1">
    <location>
        <begin position="270"/>
        <end position="288"/>
    </location>
</feature>
<protein>
    <recommendedName>
        <fullName evidence="4">Glycosyltransferase RgtA/B/C/D-like domain-containing protein</fullName>
    </recommendedName>
</protein>